<evidence type="ECO:0000313" key="7">
    <source>
        <dbReference type="EMBL" id="KAG0668336.1"/>
    </source>
</evidence>
<keyword evidence="7" id="KW-0238">DNA-binding</keyword>
<dbReference type="GO" id="GO:1990526">
    <property type="term" value="C:Ste12p-Dig1p-Dig2p complex"/>
    <property type="evidence" value="ECO:0007669"/>
    <property type="project" value="TreeGrafter"/>
</dbReference>
<sequence length="594" mass="67576">MLIPANDRTQTILKVDNNNSLSPHKSDPQEVEESLKLIEDFKYYLTTGPANWQENQIIRRYHLNNEMGFVSCVFWNNLYYMTGTDIVKCCLYRMEKFGRTIVQKKKFEEGIFSDLRNLKIGTDATLEQPKSEFLQFLLKNSCLKTQKKQKVFFWFSIPHDKLLSDALERDLKREASGQEPTTKAVSEPALSFEYNSNSGKSLFQQVSDHIEDMKKQFEHSITDSSDMPPDYSTITPPTCTFLKQESNLNNDDNNLEQIDQQTSAPDCINDNNVLTIVADSSSLSDSEMSKPIVDAVLQNSTEMDTNESEIPAEYLNFDIEYPNIPDSSKEDYENTQLQSYRNAQEYFNMYPTISPFMDNRRKSTAIDPNQNLNKRGISQAPANVKDPSNNYRDNSNYHNNSTLTSQTLYTQPKNITPRFNMMQPPLSAFSPFAPNVIAQALEQPPVFGFDGIYSPHMPYSKDVHNGSDGIKSNQVIQQQILQPPPTATLPNPFTPSFKTLTPYPWVQSPFLPIGAVMAGSPFFPQHTPTFMTKKSHPPFSTRVSQPKELSRVRKVSHTGPEIAISKSKVALQKKIKENARQLQAQLEKKSDTSE</sequence>
<evidence type="ECO:0000256" key="3">
    <source>
        <dbReference type="ARBA" id="ARBA00023163"/>
    </source>
</evidence>
<accession>A0A9P7BAX7</accession>
<proteinExistence type="inferred from homology"/>
<dbReference type="GO" id="GO:0003677">
    <property type="term" value="F:DNA binding"/>
    <property type="evidence" value="ECO:0007669"/>
    <property type="project" value="UniProtKB-KW"/>
</dbReference>
<gene>
    <name evidence="7" type="primary">STE12_1</name>
    <name evidence="7" type="ORF">C6P45_004795</name>
</gene>
<dbReference type="InterPro" id="IPR003120">
    <property type="entry name" value="Ste12"/>
</dbReference>
<dbReference type="InterPro" id="IPR052127">
    <property type="entry name" value="STE12_transcription_factor"/>
</dbReference>
<dbReference type="OrthoDB" id="1095242at2759"/>
<dbReference type="GO" id="GO:2000220">
    <property type="term" value="P:regulation of pseudohyphal growth"/>
    <property type="evidence" value="ECO:0007669"/>
    <property type="project" value="TreeGrafter"/>
</dbReference>
<feature type="region of interest" description="Disordered" evidence="6">
    <location>
        <begin position="363"/>
        <end position="404"/>
    </location>
</feature>
<evidence type="ECO:0000256" key="4">
    <source>
        <dbReference type="ARBA" id="ARBA00023242"/>
    </source>
</evidence>
<protein>
    <submittedName>
        <fullName evidence="7">Homeodomain transcription factor ste12</fullName>
    </submittedName>
</protein>
<dbReference type="Pfam" id="PF02200">
    <property type="entry name" value="STE"/>
    <property type="match status" value="1"/>
</dbReference>
<keyword evidence="8" id="KW-1185">Reference proteome</keyword>
<dbReference type="PANTHER" id="PTHR47427:SF1">
    <property type="entry name" value="PROTEIN STE12"/>
    <property type="match status" value="1"/>
</dbReference>
<keyword evidence="2" id="KW-0805">Transcription regulation</keyword>
<evidence type="ECO:0000313" key="8">
    <source>
        <dbReference type="Proteomes" id="UP000750334"/>
    </source>
</evidence>
<comment type="caution">
    <text evidence="7">The sequence shown here is derived from an EMBL/GenBank/DDBJ whole genome shotgun (WGS) entry which is preliminary data.</text>
</comment>
<dbReference type="SMART" id="SM00424">
    <property type="entry name" value="STE"/>
    <property type="match status" value="1"/>
</dbReference>
<dbReference type="GO" id="GO:1990527">
    <property type="term" value="C:Tec1p-Ste12p-Dig1p complex"/>
    <property type="evidence" value="ECO:0007669"/>
    <property type="project" value="TreeGrafter"/>
</dbReference>
<organism evidence="7 8">
    <name type="scientific">Maudiozyma exigua</name>
    <name type="common">Yeast</name>
    <name type="synonym">Kazachstania exigua</name>
    <dbReference type="NCBI Taxonomy" id="34358"/>
    <lineage>
        <taxon>Eukaryota</taxon>
        <taxon>Fungi</taxon>
        <taxon>Dikarya</taxon>
        <taxon>Ascomycota</taxon>
        <taxon>Saccharomycotina</taxon>
        <taxon>Saccharomycetes</taxon>
        <taxon>Saccharomycetales</taxon>
        <taxon>Saccharomycetaceae</taxon>
        <taxon>Maudiozyma</taxon>
    </lineage>
</organism>
<dbReference type="GO" id="GO:0003700">
    <property type="term" value="F:DNA-binding transcription factor activity"/>
    <property type="evidence" value="ECO:0007669"/>
    <property type="project" value="InterPro"/>
</dbReference>
<evidence type="ECO:0000256" key="2">
    <source>
        <dbReference type="ARBA" id="ARBA00023015"/>
    </source>
</evidence>
<evidence type="ECO:0000256" key="6">
    <source>
        <dbReference type="SAM" id="MobiDB-lite"/>
    </source>
</evidence>
<dbReference type="Proteomes" id="UP000750334">
    <property type="component" value="Unassembled WGS sequence"/>
</dbReference>
<dbReference type="AlphaFoldDB" id="A0A9P7BAX7"/>
<evidence type="ECO:0000256" key="1">
    <source>
        <dbReference type="ARBA" id="ARBA00004123"/>
    </source>
</evidence>
<name>A0A9P7BAX7_MAUEX</name>
<keyword evidence="4" id="KW-0539">Nucleus</keyword>
<dbReference type="PANTHER" id="PTHR47427">
    <property type="entry name" value="PROTEIN STE12"/>
    <property type="match status" value="1"/>
</dbReference>
<feature type="compositionally biased region" description="Low complexity" evidence="6">
    <location>
        <begin position="388"/>
        <end position="401"/>
    </location>
</feature>
<keyword evidence="7" id="KW-0371">Homeobox</keyword>
<dbReference type="GO" id="GO:0005634">
    <property type="term" value="C:nucleus"/>
    <property type="evidence" value="ECO:0007669"/>
    <property type="project" value="UniProtKB-SubCell"/>
</dbReference>
<keyword evidence="3" id="KW-0804">Transcription</keyword>
<evidence type="ECO:0000256" key="5">
    <source>
        <dbReference type="ARBA" id="ARBA00024345"/>
    </source>
</evidence>
<comment type="similarity">
    <text evidence="5">Belongs to the STE12 transcription factor family.</text>
</comment>
<reference evidence="7 8" key="1">
    <citation type="submission" date="2020-11" db="EMBL/GenBank/DDBJ databases">
        <title>Kefir isolates.</title>
        <authorList>
            <person name="Marcisauskas S."/>
            <person name="Kim Y."/>
            <person name="Blasche S."/>
        </authorList>
    </citation>
    <scope>NUCLEOTIDE SEQUENCE [LARGE SCALE GENOMIC DNA]</scope>
    <source>
        <strain evidence="7 8">OG2</strain>
    </source>
</reference>
<comment type="subcellular location">
    <subcellularLocation>
        <location evidence="1">Nucleus</location>
    </subcellularLocation>
</comment>
<dbReference type="EMBL" id="PUHR01000070">
    <property type="protein sequence ID" value="KAG0668336.1"/>
    <property type="molecule type" value="Genomic_DNA"/>
</dbReference>